<name>A0AAV2FUC7_9ROSI</name>
<dbReference type="AlphaFoldDB" id="A0AAV2FUC7"/>
<protein>
    <submittedName>
        <fullName evidence="1">Uncharacterized protein</fullName>
    </submittedName>
</protein>
<dbReference type="EMBL" id="OZ034820">
    <property type="protein sequence ID" value="CAL1401000.1"/>
    <property type="molecule type" value="Genomic_DNA"/>
</dbReference>
<organism evidence="1 2">
    <name type="scientific">Linum trigynum</name>
    <dbReference type="NCBI Taxonomy" id="586398"/>
    <lineage>
        <taxon>Eukaryota</taxon>
        <taxon>Viridiplantae</taxon>
        <taxon>Streptophyta</taxon>
        <taxon>Embryophyta</taxon>
        <taxon>Tracheophyta</taxon>
        <taxon>Spermatophyta</taxon>
        <taxon>Magnoliopsida</taxon>
        <taxon>eudicotyledons</taxon>
        <taxon>Gunneridae</taxon>
        <taxon>Pentapetalae</taxon>
        <taxon>rosids</taxon>
        <taxon>fabids</taxon>
        <taxon>Malpighiales</taxon>
        <taxon>Linaceae</taxon>
        <taxon>Linum</taxon>
    </lineage>
</organism>
<proteinExistence type="predicted"/>
<sequence length="80" mass="9083">MAIARKGVSCSPGFQVRCRRLMSAECRLIAGRRKLLLVRVANSRNPTAELLFVASSVWRAMGRGRVEATYMWVMEREILV</sequence>
<gene>
    <name evidence="1" type="ORF">LTRI10_LOCUS41086</name>
</gene>
<accession>A0AAV2FUC7</accession>
<evidence type="ECO:0000313" key="2">
    <source>
        <dbReference type="Proteomes" id="UP001497516"/>
    </source>
</evidence>
<evidence type="ECO:0000313" key="1">
    <source>
        <dbReference type="EMBL" id="CAL1401000.1"/>
    </source>
</evidence>
<reference evidence="1 2" key="1">
    <citation type="submission" date="2024-04" db="EMBL/GenBank/DDBJ databases">
        <authorList>
            <person name="Fracassetti M."/>
        </authorList>
    </citation>
    <scope>NUCLEOTIDE SEQUENCE [LARGE SCALE GENOMIC DNA]</scope>
</reference>
<dbReference type="Proteomes" id="UP001497516">
    <property type="component" value="Chromosome 7"/>
</dbReference>
<keyword evidence="2" id="KW-1185">Reference proteome</keyword>